<gene>
    <name evidence="2" type="ORF">FWK35_00026864</name>
</gene>
<evidence type="ECO:0000256" key="1">
    <source>
        <dbReference type="SAM" id="MobiDB-lite"/>
    </source>
</evidence>
<evidence type="ECO:0000313" key="2">
    <source>
        <dbReference type="EMBL" id="KAF0757199.1"/>
    </source>
</evidence>
<organism evidence="2 3">
    <name type="scientific">Aphis craccivora</name>
    <name type="common">Cowpea aphid</name>
    <dbReference type="NCBI Taxonomy" id="307492"/>
    <lineage>
        <taxon>Eukaryota</taxon>
        <taxon>Metazoa</taxon>
        <taxon>Ecdysozoa</taxon>
        <taxon>Arthropoda</taxon>
        <taxon>Hexapoda</taxon>
        <taxon>Insecta</taxon>
        <taxon>Pterygota</taxon>
        <taxon>Neoptera</taxon>
        <taxon>Paraneoptera</taxon>
        <taxon>Hemiptera</taxon>
        <taxon>Sternorrhyncha</taxon>
        <taxon>Aphidomorpha</taxon>
        <taxon>Aphidoidea</taxon>
        <taxon>Aphididae</taxon>
        <taxon>Aphidini</taxon>
        <taxon>Aphis</taxon>
        <taxon>Aphis</taxon>
    </lineage>
</organism>
<accession>A0A6G0YJH0</accession>
<protein>
    <submittedName>
        <fullName evidence="2">Uncharacterized protein</fullName>
    </submittedName>
</protein>
<dbReference type="EMBL" id="VUJU01003647">
    <property type="protein sequence ID" value="KAF0757199.1"/>
    <property type="molecule type" value="Genomic_DNA"/>
</dbReference>
<reference evidence="2 3" key="1">
    <citation type="submission" date="2019-08" db="EMBL/GenBank/DDBJ databases">
        <title>Whole genome of Aphis craccivora.</title>
        <authorList>
            <person name="Voronova N.V."/>
            <person name="Shulinski R.S."/>
            <person name="Bandarenka Y.V."/>
            <person name="Zhorov D.G."/>
            <person name="Warner D."/>
        </authorList>
    </citation>
    <scope>NUCLEOTIDE SEQUENCE [LARGE SCALE GENOMIC DNA]</scope>
    <source>
        <strain evidence="2">180601</strain>
        <tissue evidence="2">Whole Body</tissue>
    </source>
</reference>
<name>A0A6G0YJH0_APHCR</name>
<keyword evidence="3" id="KW-1185">Reference proteome</keyword>
<proteinExistence type="predicted"/>
<sequence length="85" mass="9733">MWCKKCSLLTAIKDAFMMKMNAFIQSSSSSSSAPVPSGQRLSSASPWTDFMMPQPTLPQSYWWSSPTPSFWRSPPSSSSNWWWWC</sequence>
<dbReference type="Proteomes" id="UP000478052">
    <property type="component" value="Unassembled WGS sequence"/>
</dbReference>
<feature type="region of interest" description="Disordered" evidence="1">
    <location>
        <begin position="27"/>
        <end position="47"/>
    </location>
</feature>
<dbReference type="AlphaFoldDB" id="A0A6G0YJH0"/>
<evidence type="ECO:0000313" key="3">
    <source>
        <dbReference type="Proteomes" id="UP000478052"/>
    </source>
</evidence>
<comment type="caution">
    <text evidence="2">The sequence shown here is derived from an EMBL/GenBank/DDBJ whole genome shotgun (WGS) entry which is preliminary data.</text>
</comment>